<dbReference type="PROSITE" id="PS51318">
    <property type="entry name" value="TAT"/>
    <property type="match status" value="1"/>
</dbReference>
<dbReference type="Gene3D" id="3.40.50.720">
    <property type="entry name" value="NAD(P)-binding Rossmann-like Domain"/>
    <property type="match status" value="1"/>
</dbReference>
<dbReference type="InterPro" id="IPR043906">
    <property type="entry name" value="Gfo/Idh/MocA_OxRdtase_bact_C"/>
</dbReference>
<dbReference type="Pfam" id="PF19051">
    <property type="entry name" value="GFO_IDH_MocA_C2"/>
    <property type="match status" value="1"/>
</dbReference>
<reference evidence="3" key="2">
    <citation type="journal article" date="2021" name="PeerJ">
        <title>Extensive microbial diversity within the chicken gut microbiome revealed by metagenomics and culture.</title>
        <authorList>
            <person name="Gilroy R."/>
            <person name="Ravi A."/>
            <person name="Getino M."/>
            <person name="Pursley I."/>
            <person name="Horton D.L."/>
            <person name="Alikhan N.F."/>
            <person name="Baker D."/>
            <person name="Gharbi K."/>
            <person name="Hall N."/>
            <person name="Watson M."/>
            <person name="Adriaenssens E.M."/>
            <person name="Foster-Nyarko E."/>
            <person name="Jarju S."/>
            <person name="Secka A."/>
            <person name="Antonio M."/>
            <person name="Oren A."/>
            <person name="Chaudhuri R.R."/>
            <person name="La Ragione R."/>
            <person name="Hildebrand F."/>
            <person name="Pallen M.J."/>
        </authorList>
    </citation>
    <scope>NUCLEOTIDE SEQUENCE</scope>
    <source>
        <strain evidence="3">CHK158-818</strain>
    </source>
</reference>
<dbReference type="InterPro" id="IPR036291">
    <property type="entry name" value="NAD(P)-bd_dom_sf"/>
</dbReference>
<dbReference type="Gene3D" id="3.30.360.10">
    <property type="entry name" value="Dihydrodipicolinate Reductase, domain 2"/>
    <property type="match status" value="1"/>
</dbReference>
<sequence length="435" mass="49233">MAITRREFIRSSAIGLMGLTFIPSSYAKLMAPSDTIRMGAIGLGQQAMYLVNGFLNIPGVKIVAGCDVYGIKRERFKRRVDKFYADKNQASDVDMYERYQDLLERPDIDAVIIATPDHWHASIAIAACKAKKDVYLEKPLTFTITEGKELVKAVRKNKRILQVGSQQRDDIAFQHATKMVREGRIGLVTNVKACVGAPPIPYNLPEQPIPEDLNWDLWLGPLPKYIPYNASLNPVISLDPEKNESDWGGWRWYKETGGGYTTDWGAHMFDIAQWGLGKDLSGPIEIIPAGYGDEKYLTYIYDNGTRLTEEKFNEAGTKGVKFYGTEGWIEVSREHYKASSPELNIPEGTRITGGNYETGTPHLENFIQSVRSRKDPSTPVEIGHRTCTMCTLGNMATDLKRPIKWNPDKEDFVNDDEAEKHMLNEYKYRKGYKLK</sequence>
<gene>
    <name evidence="3" type="ORF">IAB03_04335</name>
</gene>
<proteinExistence type="predicted"/>
<organism evidence="3 4">
    <name type="scientific">Candidatus Gallibacteroides avistercoris</name>
    <dbReference type="NCBI Taxonomy" id="2840833"/>
    <lineage>
        <taxon>Bacteria</taxon>
        <taxon>Pseudomonadati</taxon>
        <taxon>Bacteroidota</taxon>
        <taxon>Bacteroidia</taxon>
        <taxon>Bacteroidales</taxon>
        <taxon>Bacteroidaceae</taxon>
        <taxon>Bacteroidaceae incertae sedis</taxon>
        <taxon>Candidatus Gallibacteroides</taxon>
    </lineage>
</organism>
<evidence type="ECO:0000259" key="1">
    <source>
        <dbReference type="Pfam" id="PF01408"/>
    </source>
</evidence>
<dbReference type="EMBL" id="DVNA01000104">
    <property type="protein sequence ID" value="HIU55022.1"/>
    <property type="molecule type" value="Genomic_DNA"/>
</dbReference>
<comment type="caution">
    <text evidence="3">The sequence shown here is derived from an EMBL/GenBank/DDBJ whole genome shotgun (WGS) entry which is preliminary data.</text>
</comment>
<evidence type="ECO:0000259" key="2">
    <source>
        <dbReference type="Pfam" id="PF19051"/>
    </source>
</evidence>
<dbReference type="AlphaFoldDB" id="A0A9D1M7E5"/>
<dbReference type="PANTHER" id="PTHR43818:SF5">
    <property type="entry name" value="OXIDOREDUCTASE FAMILY PROTEIN"/>
    <property type="match status" value="1"/>
</dbReference>
<dbReference type="SUPFAM" id="SSF51735">
    <property type="entry name" value="NAD(P)-binding Rossmann-fold domains"/>
    <property type="match status" value="1"/>
</dbReference>
<evidence type="ECO:0000313" key="4">
    <source>
        <dbReference type="Proteomes" id="UP000824112"/>
    </source>
</evidence>
<evidence type="ECO:0000313" key="3">
    <source>
        <dbReference type="EMBL" id="HIU55022.1"/>
    </source>
</evidence>
<dbReference type="SUPFAM" id="SSF55347">
    <property type="entry name" value="Glyceraldehyde-3-phosphate dehydrogenase-like, C-terminal domain"/>
    <property type="match status" value="1"/>
</dbReference>
<protein>
    <submittedName>
        <fullName evidence="3">Gfo/Idh/MocA family oxidoreductase</fullName>
    </submittedName>
</protein>
<dbReference type="GO" id="GO:0000166">
    <property type="term" value="F:nucleotide binding"/>
    <property type="evidence" value="ECO:0007669"/>
    <property type="project" value="InterPro"/>
</dbReference>
<name>A0A9D1M7E5_9BACT</name>
<dbReference type="Proteomes" id="UP000824112">
    <property type="component" value="Unassembled WGS sequence"/>
</dbReference>
<feature type="domain" description="Gfo/Idh/MocA-like oxidoreductase bacterial type C-terminal" evidence="2">
    <location>
        <begin position="203"/>
        <end position="423"/>
    </location>
</feature>
<accession>A0A9D1M7E5</accession>
<dbReference type="Pfam" id="PF01408">
    <property type="entry name" value="GFO_IDH_MocA"/>
    <property type="match status" value="1"/>
</dbReference>
<reference evidence="3" key="1">
    <citation type="submission" date="2020-10" db="EMBL/GenBank/DDBJ databases">
        <authorList>
            <person name="Gilroy R."/>
        </authorList>
    </citation>
    <scope>NUCLEOTIDE SEQUENCE</scope>
    <source>
        <strain evidence="3">CHK158-818</strain>
    </source>
</reference>
<dbReference type="PANTHER" id="PTHR43818">
    <property type="entry name" value="BCDNA.GH03377"/>
    <property type="match status" value="1"/>
</dbReference>
<dbReference type="InterPro" id="IPR050463">
    <property type="entry name" value="Gfo/Idh/MocA_oxidrdct_glycsds"/>
</dbReference>
<dbReference type="InterPro" id="IPR000683">
    <property type="entry name" value="Gfo/Idh/MocA-like_OxRdtase_N"/>
</dbReference>
<dbReference type="InterPro" id="IPR006311">
    <property type="entry name" value="TAT_signal"/>
</dbReference>
<feature type="domain" description="Gfo/Idh/MocA-like oxidoreductase N-terminal" evidence="1">
    <location>
        <begin position="36"/>
        <end position="164"/>
    </location>
</feature>